<name>A0ABX3ZK59_9BACL</name>
<protein>
    <recommendedName>
        <fullName evidence="8">YetF C-terminal domain-containing protein</fullName>
    </recommendedName>
</protein>
<dbReference type="Gene3D" id="3.30.240.20">
    <property type="entry name" value="bsu07140 like domains"/>
    <property type="match status" value="2"/>
</dbReference>
<dbReference type="EMBL" id="NHNT01000002">
    <property type="protein sequence ID" value="OUZ40117.1"/>
    <property type="molecule type" value="Genomic_DNA"/>
</dbReference>
<evidence type="ECO:0000256" key="4">
    <source>
        <dbReference type="ARBA" id="ARBA00022692"/>
    </source>
</evidence>
<feature type="transmembrane region" description="Helical" evidence="7">
    <location>
        <begin position="67"/>
        <end position="88"/>
    </location>
</feature>
<keyword evidence="10" id="KW-1185">Reference proteome</keyword>
<keyword evidence="6 7" id="KW-0472">Membrane</keyword>
<dbReference type="Pfam" id="PF04239">
    <property type="entry name" value="DUF421"/>
    <property type="match status" value="1"/>
</dbReference>
<evidence type="ECO:0000256" key="2">
    <source>
        <dbReference type="ARBA" id="ARBA00006448"/>
    </source>
</evidence>
<feature type="domain" description="YetF C-terminal" evidence="8">
    <location>
        <begin position="90"/>
        <end position="222"/>
    </location>
</feature>
<keyword evidence="4 7" id="KW-0812">Transmembrane</keyword>
<evidence type="ECO:0000313" key="9">
    <source>
        <dbReference type="EMBL" id="OUZ40117.1"/>
    </source>
</evidence>
<dbReference type="InterPro" id="IPR007353">
    <property type="entry name" value="DUF421"/>
</dbReference>
<evidence type="ECO:0000256" key="3">
    <source>
        <dbReference type="ARBA" id="ARBA00022475"/>
    </source>
</evidence>
<evidence type="ECO:0000259" key="8">
    <source>
        <dbReference type="Pfam" id="PF04239"/>
    </source>
</evidence>
<keyword evidence="3" id="KW-1003">Cell membrane</keyword>
<comment type="subcellular location">
    <subcellularLocation>
        <location evidence="1">Cell membrane</location>
        <topology evidence="1">Multi-pass membrane protein</topology>
    </subcellularLocation>
</comment>
<dbReference type="Proteomes" id="UP000196594">
    <property type="component" value="Unassembled WGS sequence"/>
</dbReference>
<feature type="transmembrane region" description="Helical" evidence="7">
    <location>
        <begin position="12"/>
        <end position="31"/>
    </location>
</feature>
<dbReference type="RefSeq" id="WP_087616313.1">
    <property type="nucleotide sequence ID" value="NZ_JAFBEY010000001.1"/>
</dbReference>
<accession>A0ABX3ZK59</accession>
<gene>
    <name evidence="9" type="ORF">CBM15_06270</name>
</gene>
<dbReference type="PANTHER" id="PTHR34582">
    <property type="entry name" value="UPF0702 TRANSMEMBRANE PROTEIN YCAP"/>
    <property type="match status" value="1"/>
</dbReference>
<dbReference type="InterPro" id="IPR023090">
    <property type="entry name" value="UPF0702_alpha/beta_dom_sf"/>
</dbReference>
<evidence type="ECO:0000256" key="1">
    <source>
        <dbReference type="ARBA" id="ARBA00004651"/>
    </source>
</evidence>
<evidence type="ECO:0000313" key="10">
    <source>
        <dbReference type="Proteomes" id="UP000196594"/>
    </source>
</evidence>
<comment type="caution">
    <text evidence="9">The sequence shown here is derived from an EMBL/GenBank/DDBJ whole genome shotgun (WGS) entry which is preliminary data.</text>
</comment>
<evidence type="ECO:0000256" key="6">
    <source>
        <dbReference type="ARBA" id="ARBA00023136"/>
    </source>
</evidence>
<sequence>MDFFYGQESLTAIQWILRAIIAFFFLFFVVKTMGLRSFSQLRLLDYTMAILIGNIIAHPLSDEGLGLEGSLISMSVLVVLYLGCLYVMRKFIPFREFVAPPPIALVKNGQINVINLKKARITIDDILSEMRKQSISDINKIALALWEPDGEISIFLSPDHQPVTKSDLNITSQPFSYPITIIKEGKIKYETLRNSPYTEETLKNTVKKSYNVEINAILIATIDQNNQLQIFLK</sequence>
<evidence type="ECO:0000256" key="7">
    <source>
        <dbReference type="SAM" id="Phobius"/>
    </source>
</evidence>
<keyword evidence="5 7" id="KW-1133">Transmembrane helix</keyword>
<dbReference type="PANTHER" id="PTHR34582:SF5">
    <property type="entry name" value="UPF0702 TRANSMEMBRANE PROTEIN YETF"/>
    <property type="match status" value="1"/>
</dbReference>
<proteinExistence type="inferred from homology"/>
<feature type="transmembrane region" description="Helical" evidence="7">
    <location>
        <begin position="43"/>
        <end position="61"/>
    </location>
</feature>
<reference evidence="9 10" key="1">
    <citation type="journal article" date="2017" name="Int. J. Syst. Evol. Microbiol.">
        <title>Solibacillus kalamii sp. nov., isolated from a high-efficiency particulate arrestance filter system used in the International Space Station.</title>
        <authorList>
            <person name="Checinska Sielaff A."/>
            <person name="Kumar R.M."/>
            <person name="Pal D."/>
            <person name="Mayilraj S."/>
            <person name="Venkateswaran K."/>
        </authorList>
    </citation>
    <scope>NUCLEOTIDE SEQUENCE [LARGE SCALE GENOMIC DNA]</scope>
    <source>
        <strain evidence="9 10">ISSFR-015</strain>
    </source>
</reference>
<organism evidence="9 10">
    <name type="scientific">Solibacillus kalamii</name>
    <dbReference type="NCBI Taxonomy" id="1748298"/>
    <lineage>
        <taxon>Bacteria</taxon>
        <taxon>Bacillati</taxon>
        <taxon>Bacillota</taxon>
        <taxon>Bacilli</taxon>
        <taxon>Bacillales</taxon>
        <taxon>Caryophanaceae</taxon>
        <taxon>Solibacillus</taxon>
    </lineage>
</organism>
<comment type="similarity">
    <text evidence="2">Belongs to the UPF0702 family.</text>
</comment>
<evidence type="ECO:0000256" key="5">
    <source>
        <dbReference type="ARBA" id="ARBA00022989"/>
    </source>
</evidence>